<protein>
    <submittedName>
        <fullName evidence="3">Glycoside hydrolase family 16 protein</fullName>
    </submittedName>
</protein>
<evidence type="ECO:0000256" key="1">
    <source>
        <dbReference type="ARBA" id="ARBA00006865"/>
    </source>
</evidence>
<dbReference type="SUPFAM" id="SSF49899">
    <property type="entry name" value="Concanavalin A-like lectins/glucanases"/>
    <property type="match status" value="1"/>
</dbReference>
<comment type="similarity">
    <text evidence="1">Belongs to the glycosyl hydrolase 16 family.</text>
</comment>
<dbReference type="Gene3D" id="2.60.120.200">
    <property type="match status" value="1"/>
</dbReference>
<gene>
    <name evidence="3" type="ORF">AACH10_09325</name>
</gene>
<organism evidence="3 4">
    <name type="scientific">Pseudaquabacterium inlustre</name>
    <dbReference type="NCBI Taxonomy" id="2984192"/>
    <lineage>
        <taxon>Bacteria</taxon>
        <taxon>Pseudomonadati</taxon>
        <taxon>Pseudomonadota</taxon>
        <taxon>Betaproteobacteria</taxon>
        <taxon>Burkholderiales</taxon>
        <taxon>Sphaerotilaceae</taxon>
        <taxon>Pseudaquabacterium</taxon>
    </lineage>
</organism>
<proteinExistence type="inferred from homology"/>
<dbReference type="InterPro" id="IPR013320">
    <property type="entry name" value="ConA-like_dom_sf"/>
</dbReference>
<feature type="domain" description="GH16" evidence="2">
    <location>
        <begin position="1"/>
        <end position="242"/>
    </location>
</feature>
<evidence type="ECO:0000313" key="3">
    <source>
        <dbReference type="EMBL" id="MEK8050437.1"/>
    </source>
</evidence>
<dbReference type="GO" id="GO:0016787">
    <property type="term" value="F:hydrolase activity"/>
    <property type="evidence" value="ECO:0007669"/>
    <property type="project" value="UniProtKB-KW"/>
</dbReference>
<accession>A0ABU9CIR2</accession>
<evidence type="ECO:0000259" key="2">
    <source>
        <dbReference type="PROSITE" id="PS51762"/>
    </source>
</evidence>
<comment type="caution">
    <text evidence="3">The sequence shown here is derived from an EMBL/GenBank/DDBJ whole genome shotgun (WGS) entry which is preliminary data.</text>
</comment>
<dbReference type="PROSITE" id="PS51762">
    <property type="entry name" value="GH16_2"/>
    <property type="match status" value="1"/>
</dbReference>
<sequence>MIFFDDFSQPDVTALAADGWIVRNVAGHPGVPGARWGAAGLVLIDDPERPGNRLLQLRAQTDGTPAGTQQAQLCSTRKMLRGTYAARIRFHDEPFAGADGDPVIQSFYATSPLAHDYDPRFSEVDWEYLANGGWGSPVTRLYGLSWQTVRIEPWDAHNSAHERPGSLAGWHQLLMQVTPAEVRLFVDGEPFAVHGGRNVPVQAMALQFNLWFSPGNLGAPSAQPRVWRYEVDWVLHAKDRLLAPAEVDAEVARLRAAGVARQDAIPAEKPPLDSPCNL</sequence>
<name>A0ABU9CIR2_9BURK</name>
<dbReference type="Proteomes" id="UP001365405">
    <property type="component" value="Unassembled WGS sequence"/>
</dbReference>
<keyword evidence="4" id="KW-1185">Reference proteome</keyword>
<keyword evidence="3" id="KW-0378">Hydrolase</keyword>
<reference evidence="3 4" key="1">
    <citation type="submission" date="2024-04" db="EMBL/GenBank/DDBJ databases">
        <title>Novel species of the genus Ideonella isolated from streams.</title>
        <authorList>
            <person name="Lu H."/>
        </authorList>
    </citation>
    <scope>NUCLEOTIDE SEQUENCE [LARGE SCALE GENOMIC DNA]</scope>
    <source>
        <strain evidence="3 4">DXS22W</strain>
    </source>
</reference>
<dbReference type="CDD" id="cd00413">
    <property type="entry name" value="Glyco_hydrolase_16"/>
    <property type="match status" value="1"/>
</dbReference>
<evidence type="ECO:0000313" key="4">
    <source>
        <dbReference type="Proteomes" id="UP001365405"/>
    </source>
</evidence>
<dbReference type="RefSeq" id="WP_341410112.1">
    <property type="nucleotide sequence ID" value="NZ_JBBUTH010000004.1"/>
</dbReference>
<dbReference type="InterPro" id="IPR000757">
    <property type="entry name" value="Beta-glucanase-like"/>
</dbReference>
<dbReference type="Pfam" id="PF00722">
    <property type="entry name" value="Glyco_hydro_16"/>
    <property type="match status" value="1"/>
</dbReference>
<dbReference type="EMBL" id="JBBUTH010000004">
    <property type="protein sequence ID" value="MEK8050437.1"/>
    <property type="molecule type" value="Genomic_DNA"/>
</dbReference>